<evidence type="ECO:0000313" key="2">
    <source>
        <dbReference type="EMBL" id="EOA38214.1"/>
    </source>
</evidence>
<dbReference type="EMBL" id="KB870805">
    <property type="protein sequence ID" value="EOA38214.1"/>
    <property type="molecule type" value="Genomic_DNA"/>
</dbReference>
<dbReference type="AlphaFoldDB" id="R0I7B1"/>
<protein>
    <recommendedName>
        <fullName evidence="4">B box-type domain-containing protein</fullName>
    </recommendedName>
</protein>
<feature type="region of interest" description="Disordered" evidence="1">
    <location>
        <begin position="284"/>
        <end position="331"/>
    </location>
</feature>
<gene>
    <name evidence="2" type="ORF">CARUB_v10009696mg</name>
</gene>
<organism evidence="2 3">
    <name type="scientific">Capsella rubella</name>
    <dbReference type="NCBI Taxonomy" id="81985"/>
    <lineage>
        <taxon>Eukaryota</taxon>
        <taxon>Viridiplantae</taxon>
        <taxon>Streptophyta</taxon>
        <taxon>Embryophyta</taxon>
        <taxon>Tracheophyta</taxon>
        <taxon>Spermatophyta</taxon>
        <taxon>Magnoliopsida</taxon>
        <taxon>eudicotyledons</taxon>
        <taxon>Gunneridae</taxon>
        <taxon>Pentapetalae</taxon>
        <taxon>rosids</taxon>
        <taxon>malvids</taxon>
        <taxon>Brassicales</taxon>
        <taxon>Brassicaceae</taxon>
        <taxon>Camelineae</taxon>
        <taxon>Capsella</taxon>
    </lineage>
</organism>
<feature type="region of interest" description="Disordered" evidence="1">
    <location>
        <begin position="246"/>
        <end position="265"/>
    </location>
</feature>
<feature type="compositionally biased region" description="Low complexity" evidence="1">
    <location>
        <begin position="292"/>
        <end position="308"/>
    </location>
</feature>
<name>R0I7B1_9BRAS</name>
<keyword evidence="3" id="KW-1185">Reference proteome</keyword>
<dbReference type="PANTHER" id="PTHR31065">
    <property type="entry name" value="PLATZ TRANSCRIPTION FACTOR FAMILY PROTEIN"/>
    <property type="match status" value="1"/>
</dbReference>
<proteinExistence type="predicted"/>
<evidence type="ECO:0008006" key="4">
    <source>
        <dbReference type="Google" id="ProtNLM"/>
    </source>
</evidence>
<evidence type="ECO:0000313" key="3">
    <source>
        <dbReference type="Proteomes" id="UP000029121"/>
    </source>
</evidence>
<dbReference type="eggNOG" id="ENOG502R0ZN">
    <property type="taxonomic scope" value="Eukaryota"/>
</dbReference>
<evidence type="ECO:0000256" key="1">
    <source>
        <dbReference type="SAM" id="MobiDB-lite"/>
    </source>
</evidence>
<dbReference type="OrthoDB" id="1908108at2759"/>
<dbReference type="Pfam" id="PF04640">
    <property type="entry name" value="PLATZ"/>
    <property type="match status" value="1"/>
</dbReference>
<sequence length="331" mass="37388">MKYKPHIHIVTALRKKKRNNKTLFLISLIQQPLSLPSSSSIFSFYFLLAGFFFLSLYTLELANLAIENHHHKLNFGAFKANHKKVMGPMIRTEEEEDCTSPPWLMPMLRGSYFVPCSIHVDSNKNECNLFCLDCAGNAFCSYCLVKHKDHRVVQIRRSSYHNVVRVNEIQKFIDISCVQTYIINSAKIVFLNERPQPRIGKGVTNTCEICCRSLLDSFRFCSLGCKLGGMKRGDSTLTFSLKGKHGREYQGGSESDEATTPTKMRKTNAFNRLMSGLSISTVRFDDYGQGGDQRSSSSGDEGGFSFSPGTPPIYNHRNSSRRKGVPHRAPF</sequence>
<accession>R0I7B1</accession>
<dbReference type="Proteomes" id="UP000029121">
    <property type="component" value="Unassembled WGS sequence"/>
</dbReference>
<reference evidence="3" key="1">
    <citation type="journal article" date="2013" name="Nat. Genet.">
        <title>The Capsella rubella genome and the genomic consequences of rapid mating system evolution.</title>
        <authorList>
            <person name="Slotte T."/>
            <person name="Hazzouri K.M."/>
            <person name="Agren J.A."/>
            <person name="Koenig D."/>
            <person name="Maumus F."/>
            <person name="Guo Y.L."/>
            <person name="Steige K."/>
            <person name="Platts A.E."/>
            <person name="Escobar J.S."/>
            <person name="Newman L.K."/>
            <person name="Wang W."/>
            <person name="Mandakova T."/>
            <person name="Vello E."/>
            <person name="Smith L.M."/>
            <person name="Henz S.R."/>
            <person name="Steffen J."/>
            <person name="Takuno S."/>
            <person name="Brandvain Y."/>
            <person name="Coop G."/>
            <person name="Andolfatto P."/>
            <person name="Hu T.T."/>
            <person name="Blanchette M."/>
            <person name="Clark R.M."/>
            <person name="Quesneville H."/>
            <person name="Nordborg M."/>
            <person name="Gaut B.S."/>
            <person name="Lysak M.A."/>
            <person name="Jenkins J."/>
            <person name="Grimwood J."/>
            <person name="Chapman J."/>
            <person name="Prochnik S."/>
            <person name="Shu S."/>
            <person name="Rokhsar D."/>
            <person name="Schmutz J."/>
            <person name="Weigel D."/>
            <person name="Wright S.I."/>
        </authorList>
    </citation>
    <scope>NUCLEOTIDE SEQUENCE [LARGE SCALE GENOMIC DNA]</scope>
    <source>
        <strain evidence="3">cv. Monte Gargano</strain>
    </source>
</reference>
<dbReference type="InterPro" id="IPR006734">
    <property type="entry name" value="PLATZ"/>
</dbReference>
<dbReference type="PANTHER" id="PTHR31065:SF99">
    <property type="entry name" value="B BOX-TYPE DOMAIN-CONTAINING PROTEIN"/>
    <property type="match status" value="1"/>
</dbReference>
<dbReference type="STRING" id="81985.R0I7B1"/>
<feature type="compositionally biased region" description="Basic residues" evidence="1">
    <location>
        <begin position="318"/>
        <end position="331"/>
    </location>
</feature>
<dbReference type="KEGG" id="crb:17899704"/>
<dbReference type="CDD" id="cd19756">
    <property type="entry name" value="Bbox2"/>
    <property type="match status" value="1"/>
</dbReference>